<dbReference type="Pfam" id="PF00801">
    <property type="entry name" value="PKD"/>
    <property type="match status" value="1"/>
</dbReference>
<feature type="compositionally biased region" description="Pro residues" evidence="4">
    <location>
        <begin position="360"/>
        <end position="374"/>
    </location>
</feature>
<reference evidence="8" key="1">
    <citation type="submission" date="2011-08" db="EMBL/GenBank/DDBJ databases">
        <title>The draft genome of Latimeria chalumnae.</title>
        <authorList>
            <person name="Di Palma F."/>
            <person name="Alfoldi J."/>
            <person name="Johnson J."/>
            <person name="Berlin A."/>
            <person name="Gnerre S."/>
            <person name="Jaffe D."/>
            <person name="MacCallum I."/>
            <person name="Young S."/>
            <person name="Walker B.J."/>
            <person name="Lander E."/>
            <person name="Lindblad-Toh K."/>
        </authorList>
    </citation>
    <scope>NUCLEOTIDE SEQUENCE [LARGE SCALE GENOMIC DNA]</scope>
    <source>
        <strain evidence="8">Wild caught</strain>
    </source>
</reference>
<evidence type="ECO:0000313" key="7">
    <source>
        <dbReference type="Ensembl" id="ENSLACP00000021576.1"/>
    </source>
</evidence>
<dbReference type="FunFam" id="2.60.40.10:FF:001512">
    <property type="entry name" value="Premelanosome protein a"/>
    <property type="match status" value="1"/>
</dbReference>
<dbReference type="PANTHER" id="PTHR11861:SF1">
    <property type="entry name" value="MELANOCYTE PROTEIN PMEL"/>
    <property type="match status" value="1"/>
</dbReference>
<evidence type="ECO:0000256" key="4">
    <source>
        <dbReference type="SAM" id="MobiDB-lite"/>
    </source>
</evidence>
<dbReference type="eggNOG" id="ENOG502QV5K">
    <property type="taxonomic scope" value="Eukaryota"/>
</dbReference>
<keyword evidence="5" id="KW-0812">Transmembrane</keyword>
<feature type="domain" description="PKD" evidence="6">
    <location>
        <begin position="215"/>
        <end position="261"/>
    </location>
</feature>
<dbReference type="InterPro" id="IPR045219">
    <property type="entry name" value="PKAT"/>
</dbReference>
<dbReference type="GO" id="GO:0032438">
    <property type="term" value="P:melanosome organization"/>
    <property type="evidence" value="ECO:0007669"/>
    <property type="project" value="TreeGrafter"/>
</dbReference>
<reference evidence="7" key="3">
    <citation type="submission" date="2025-09" db="UniProtKB">
        <authorList>
            <consortium name="Ensembl"/>
        </authorList>
    </citation>
    <scope>IDENTIFICATION</scope>
</reference>
<feature type="transmembrane region" description="Helical" evidence="5">
    <location>
        <begin position="689"/>
        <end position="713"/>
    </location>
</feature>
<protein>
    <submittedName>
        <fullName evidence="7">Premelanosome protein</fullName>
    </submittedName>
</protein>
<dbReference type="SUPFAM" id="SSF49299">
    <property type="entry name" value="PKD domain"/>
    <property type="match status" value="1"/>
</dbReference>
<keyword evidence="1" id="KW-0732">Signal</keyword>
<dbReference type="Proteomes" id="UP000008672">
    <property type="component" value="Unassembled WGS sequence"/>
</dbReference>
<dbReference type="PANTHER" id="PTHR11861">
    <property type="entry name" value="MELANOCYTE PROTEIN PMEL 17-RELATED"/>
    <property type="match status" value="1"/>
</dbReference>
<dbReference type="InterPro" id="IPR035986">
    <property type="entry name" value="PKD_dom_sf"/>
</dbReference>
<evidence type="ECO:0000256" key="2">
    <source>
        <dbReference type="ARBA" id="ARBA00023180"/>
    </source>
</evidence>
<dbReference type="Ensembl" id="ENSLACT00000021717.1">
    <property type="protein sequence ID" value="ENSLACP00000021576.1"/>
    <property type="gene ID" value="ENSLACG00000018957.1"/>
</dbReference>
<feature type="compositionally biased region" description="Low complexity" evidence="4">
    <location>
        <begin position="375"/>
        <end position="388"/>
    </location>
</feature>
<dbReference type="InParanoid" id="H3BI55"/>
<feature type="region of interest" description="Disordered" evidence="4">
    <location>
        <begin position="354"/>
        <end position="402"/>
    </location>
</feature>
<name>H3BI55_LATCH</name>
<evidence type="ECO:0000256" key="3">
    <source>
        <dbReference type="ARBA" id="ARBA00025776"/>
    </source>
</evidence>
<evidence type="ECO:0000313" key="8">
    <source>
        <dbReference type="Proteomes" id="UP000008672"/>
    </source>
</evidence>
<keyword evidence="2" id="KW-0325">Glycoprotein</keyword>
<keyword evidence="5" id="KW-0472">Membrane</keyword>
<comment type="similarity">
    <text evidence="3">Belongs to the PMEL/NMB family.</text>
</comment>
<gene>
    <name evidence="7" type="primary">PMEL</name>
</gene>
<dbReference type="AlphaFoldDB" id="H3BI55"/>
<dbReference type="InterPro" id="IPR059017">
    <property type="entry name" value="PMEL_NMB_N"/>
</dbReference>
<dbReference type="InterPro" id="IPR022409">
    <property type="entry name" value="PKD/Chitinase_dom"/>
</dbReference>
<evidence type="ECO:0000259" key="6">
    <source>
        <dbReference type="PROSITE" id="PS50093"/>
    </source>
</evidence>
<dbReference type="FunCoup" id="H3BI55">
    <property type="interactions" value="192"/>
</dbReference>
<reference evidence="7" key="2">
    <citation type="submission" date="2025-08" db="UniProtKB">
        <authorList>
            <consortium name="Ensembl"/>
        </authorList>
    </citation>
    <scope>IDENTIFICATION</scope>
</reference>
<accession>H3BI55</accession>
<dbReference type="GO" id="GO:0042470">
    <property type="term" value="C:melanosome"/>
    <property type="evidence" value="ECO:0007669"/>
    <property type="project" value="TreeGrafter"/>
</dbReference>
<organism evidence="7 8">
    <name type="scientific">Latimeria chalumnae</name>
    <name type="common">Coelacanth</name>
    <dbReference type="NCBI Taxonomy" id="7897"/>
    <lineage>
        <taxon>Eukaryota</taxon>
        <taxon>Metazoa</taxon>
        <taxon>Chordata</taxon>
        <taxon>Craniata</taxon>
        <taxon>Vertebrata</taxon>
        <taxon>Euteleostomi</taxon>
        <taxon>Coelacanthiformes</taxon>
        <taxon>Coelacanthidae</taxon>
        <taxon>Latimeria</taxon>
    </lineage>
</organism>
<dbReference type="EMBL" id="AFYH01001757">
    <property type="status" value="NOT_ANNOTATED_CDS"/>
    <property type="molecule type" value="Genomic_DNA"/>
</dbReference>
<evidence type="ECO:0000256" key="1">
    <source>
        <dbReference type="ARBA" id="ARBA00022729"/>
    </source>
</evidence>
<dbReference type="STRING" id="7897.ENSLACP00000021576"/>
<dbReference type="HOGENOM" id="CLU_017264_0_0_1"/>
<dbReference type="InterPro" id="IPR013783">
    <property type="entry name" value="Ig-like_fold"/>
</dbReference>
<proteinExistence type="inferred from homology"/>
<dbReference type="GO" id="GO:0005886">
    <property type="term" value="C:plasma membrane"/>
    <property type="evidence" value="ECO:0007669"/>
    <property type="project" value="TreeGrafter"/>
</dbReference>
<dbReference type="InterPro" id="IPR000601">
    <property type="entry name" value="PKD_dom"/>
</dbReference>
<dbReference type="OMA" id="RDQDWLG"/>
<sequence>WNSEMYPVWKEGDHRYQDCWKGGQVSFEVNNDAPTLTGAKASFSIQLKFPGNQTVLPDGQVVWAQNCTVNGTHMNSGEPVYPDETSEGSKCVFPDGRPFPNDGGRRHSRFVYVWQALGKYWQVVDGPSSGLSIETADVPLGSYAMEVVIYHYRGHQKFIPMGRAMTQFTITDQIPFSVEMFQVNDVNRADSNFIQNRAVAFRVQLHDPSQYLQDSDISFSWEFGDQSGTLISRTSTVTHTYLSAGTFQPQLILQAAIPSATCGTSGGIITMATTGATGLVTLDPTVQPATGAAAVTSGSAVTPTPAQPTAQQATTPVKVPLCILQYFCTEGHFHGSDTDGFLCFLAVDDPTVAPATGSDPPVPPTTQQPTPEPPVSSAAPAEPTSPSAIDIPAPSADPQPLASTPRVIDLAVASVAPATTSVPEASPAGDPVTPVATDAQTIPDAQSLGAEINDPSTTPIADMEATTINTEVFSVEAAVSMASQEPVGSRRATEGLNSTSWATDPCSENFQSRLTEGGYSCLSLFLTELAADPSAPVPVAETEVAEEALILVKRQAPENPEDSCLIYRFGTFSTDLNIVQGIESVEIVDVVNIVELTAAEVMQNAVDLTVTCQGSLPSEVCTVISDPDCITPQRTDCNEVAPVPECQLVVRQFFNSTGVYCVNVSLTNDVSLAVASTRVSVGRGQSPSFAGGMMLFIGILVVIALVGIIAFTYRQARKYSPLVEDPSGRTPNAWIPNKNTINLFLRNMFTGQSRGESSPLLRGRIV</sequence>
<evidence type="ECO:0000256" key="5">
    <source>
        <dbReference type="SAM" id="Phobius"/>
    </source>
</evidence>
<dbReference type="Bgee" id="ENSLACG00000018957">
    <property type="expression patterns" value="Expressed in pectoral fin and 3 other cell types or tissues"/>
</dbReference>
<keyword evidence="5" id="KW-1133">Transmembrane helix</keyword>
<dbReference type="GeneTree" id="ENSGT00950000183188"/>
<dbReference type="InterPro" id="IPR046846">
    <property type="entry name" value="PKAT_KLD"/>
</dbReference>
<keyword evidence="8" id="KW-1185">Reference proteome</keyword>
<dbReference type="Gene3D" id="2.60.40.10">
    <property type="entry name" value="Immunoglobulins"/>
    <property type="match status" value="1"/>
</dbReference>
<dbReference type="SMART" id="SM00089">
    <property type="entry name" value="PKD"/>
    <property type="match status" value="1"/>
</dbReference>
<dbReference type="Pfam" id="PF20433">
    <property type="entry name" value="PKAT_KLD"/>
    <property type="match status" value="1"/>
</dbReference>
<dbReference type="CDD" id="cd00146">
    <property type="entry name" value="PKD"/>
    <property type="match status" value="1"/>
</dbReference>
<dbReference type="Pfam" id="PF26141">
    <property type="entry name" value="PMEL_NMB_N"/>
    <property type="match status" value="1"/>
</dbReference>
<dbReference type="PROSITE" id="PS50093">
    <property type="entry name" value="PKD"/>
    <property type="match status" value="1"/>
</dbReference>